<keyword evidence="1" id="KW-0472">Membrane</keyword>
<comment type="caution">
    <text evidence="3">The sequence shown here is derived from an EMBL/GenBank/DDBJ whole genome shotgun (WGS) entry which is preliminary data.</text>
</comment>
<dbReference type="InterPro" id="IPR007892">
    <property type="entry name" value="CHASE4"/>
</dbReference>
<dbReference type="AlphaFoldDB" id="A0A936YQU4"/>
<dbReference type="PROSITE" id="PS50887">
    <property type="entry name" value="GGDEF"/>
    <property type="match status" value="1"/>
</dbReference>
<organism evidence="3 4">
    <name type="scientific">Rhizobium setariae</name>
    <dbReference type="NCBI Taxonomy" id="2801340"/>
    <lineage>
        <taxon>Bacteria</taxon>
        <taxon>Pseudomonadati</taxon>
        <taxon>Pseudomonadota</taxon>
        <taxon>Alphaproteobacteria</taxon>
        <taxon>Hyphomicrobiales</taxon>
        <taxon>Rhizobiaceae</taxon>
        <taxon>Rhizobium/Agrobacterium group</taxon>
        <taxon>Rhizobium</taxon>
    </lineage>
</organism>
<sequence>MESVSIETSQALTRKVILPLAALVAGLLVCAVAGIFWVANYQTNVAITQQARLASRALRIQSERLAVSASDYGYWDDAVEAIIDKPDRAWMIENIGAGAHKSLGIDMAFILDPSGQPVFSYLTQIDGAEAKVGVEDPAKLLAPGFTSLYRTWKTGPAAHAYENVIPYADTAAAVAIAPVRSWSDANRPATGYAIVYVSVFGATMLETLARDFELRGLRNVGSPADISNALAVITVSAEGASTRFAWDPQTPGNGLLRIALPYLLVLLTVFGLLAAVMLRHVIASAQIISDRENKAACDPLTALPNRSRFFSELERAIGRLSPDQPRVVVMYIDLDGFKKTNDTLGHASGDALLIEAAARFRACLRASDLVARIGGDEFAIVLSGKADHSLVQLIGARILLSMAQPFELAAGSAQIGCSIGIACTQDRQTSSADLLNRADRALYEAKASGRNTMRFAPDYRLEVEGDMAA</sequence>
<feature type="transmembrane region" description="Helical" evidence="1">
    <location>
        <begin position="16"/>
        <end position="39"/>
    </location>
</feature>
<evidence type="ECO:0000256" key="1">
    <source>
        <dbReference type="SAM" id="Phobius"/>
    </source>
</evidence>
<name>A0A936YQU4_9HYPH</name>
<keyword evidence="1" id="KW-1133">Transmembrane helix</keyword>
<proteinExistence type="predicted"/>
<dbReference type="Pfam" id="PF00990">
    <property type="entry name" value="GGDEF"/>
    <property type="match status" value="1"/>
</dbReference>
<keyword evidence="1" id="KW-0812">Transmembrane</keyword>
<dbReference type="FunFam" id="3.30.70.270:FF:000001">
    <property type="entry name" value="Diguanylate cyclase domain protein"/>
    <property type="match status" value="1"/>
</dbReference>
<evidence type="ECO:0000259" key="2">
    <source>
        <dbReference type="PROSITE" id="PS50887"/>
    </source>
</evidence>
<dbReference type="InterPro" id="IPR000160">
    <property type="entry name" value="GGDEF_dom"/>
</dbReference>
<dbReference type="InterPro" id="IPR043128">
    <property type="entry name" value="Rev_trsase/Diguanyl_cyclase"/>
</dbReference>
<dbReference type="Gene3D" id="3.30.70.270">
    <property type="match status" value="1"/>
</dbReference>
<gene>
    <name evidence="3" type="ORF">JJB09_13765</name>
</gene>
<dbReference type="PANTHER" id="PTHR46663">
    <property type="entry name" value="DIGUANYLATE CYCLASE DGCT-RELATED"/>
    <property type="match status" value="1"/>
</dbReference>
<protein>
    <submittedName>
        <fullName evidence="3">Diguanylate cyclase</fullName>
    </submittedName>
</protein>
<dbReference type="PANTHER" id="PTHR46663:SF2">
    <property type="entry name" value="GGDEF DOMAIN-CONTAINING PROTEIN"/>
    <property type="match status" value="1"/>
</dbReference>
<dbReference type="CDD" id="cd01949">
    <property type="entry name" value="GGDEF"/>
    <property type="match status" value="1"/>
</dbReference>
<feature type="domain" description="GGDEF" evidence="2">
    <location>
        <begin position="325"/>
        <end position="458"/>
    </location>
</feature>
<reference evidence="3" key="1">
    <citation type="submission" date="2021-01" db="EMBL/GenBank/DDBJ databases">
        <title>Rhizobium sp. strain KVB221 16S ribosomal RNA gene Genome sequencing and assembly.</title>
        <authorList>
            <person name="Kang M."/>
        </authorList>
    </citation>
    <scope>NUCLEOTIDE SEQUENCE</scope>
    <source>
        <strain evidence="3">KVB221</strain>
    </source>
</reference>
<dbReference type="EMBL" id="JAEQNC010000007">
    <property type="protein sequence ID" value="MBL0373097.1"/>
    <property type="molecule type" value="Genomic_DNA"/>
</dbReference>
<evidence type="ECO:0000313" key="4">
    <source>
        <dbReference type="Proteomes" id="UP000633219"/>
    </source>
</evidence>
<dbReference type="InterPro" id="IPR052163">
    <property type="entry name" value="DGC-Regulatory_Protein"/>
</dbReference>
<feature type="transmembrane region" description="Helical" evidence="1">
    <location>
        <begin position="259"/>
        <end position="278"/>
    </location>
</feature>
<evidence type="ECO:0000313" key="3">
    <source>
        <dbReference type="EMBL" id="MBL0373097.1"/>
    </source>
</evidence>
<keyword evidence="4" id="KW-1185">Reference proteome</keyword>
<accession>A0A936YQU4</accession>
<dbReference type="GO" id="GO:0003824">
    <property type="term" value="F:catalytic activity"/>
    <property type="evidence" value="ECO:0007669"/>
    <property type="project" value="UniProtKB-ARBA"/>
</dbReference>
<dbReference type="Pfam" id="PF05228">
    <property type="entry name" value="CHASE4"/>
    <property type="match status" value="1"/>
</dbReference>
<dbReference type="Proteomes" id="UP000633219">
    <property type="component" value="Unassembled WGS sequence"/>
</dbReference>
<dbReference type="SMART" id="SM00267">
    <property type="entry name" value="GGDEF"/>
    <property type="match status" value="1"/>
</dbReference>
<dbReference type="InterPro" id="IPR029787">
    <property type="entry name" value="Nucleotide_cyclase"/>
</dbReference>
<dbReference type="NCBIfam" id="TIGR00254">
    <property type="entry name" value="GGDEF"/>
    <property type="match status" value="1"/>
</dbReference>
<dbReference type="SUPFAM" id="SSF55073">
    <property type="entry name" value="Nucleotide cyclase"/>
    <property type="match status" value="1"/>
</dbReference>
<dbReference type="RefSeq" id="WP_201659013.1">
    <property type="nucleotide sequence ID" value="NZ_JAEQNC010000007.1"/>
</dbReference>